<evidence type="ECO:0000256" key="4">
    <source>
        <dbReference type="ARBA" id="ARBA00022679"/>
    </source>
</evidence>
<keyword evidence="2" id="KW-1003">Cell membrane</keyword>
<protein>
    <recommendedName>
        <fullName evidence="9">4,4'-diaponeurosporenoate glycosyltransferase</fullName>
    </recommendedName>
</protein>
<keyword evidence="3" id="KW-0328">Glycosyltransferase</keyword>
<dbReference type="RefSeq" id="WP_198736147.1">
    <property type="nucleotide sequence ID" value="NZ_JAEIOT010000007.1"/>
</dbReference>
<dbReference type="PANTHER" id="PTHR43646:SF2">
    <property type="entry name" value="GLYCOSYLTRANSFERASE 2-LIKE DOMAIN-CONTAINING PROTEIN"/>
    <property type="match status" value="1"/>
</dbReference>
<dbReference type="PANTHER" id="PTHR43646">
    <property type="entry name" value="GLYCOSYLTRANSFERASE"/>
    <property type="match status" value="1"/>
</dbReference>
<evidence type="ECO:0000256" key="2">
    <source>
        <dbReference type="ARBA" id="ARBA00022475"/>
    </source>
</evidence>
<comment type="function">
    <text evidence="6">Catalyzes the glycosylation of 4,4'-diaponeurosporenoate, i.e. the esterification of glucose at the C1'' position with the carboxyl group of 4,4'-diaponeurosporenic acid, to form glycosyl-4,4'-diaponeurosporenoate. This is a step in the biosynthesis of staphyloxanthin, an orange pigment present in most staphylococci strains.</text>
</comment>
<evidence type="ECO:0000259" key="10">
    <source>
        <dbReference type="Pfam" id="PF00535"/>
    </source>
</evidence>
<proteinExistence type="inferred from homology"/>
<dbReference type="EMBL" id="JAEIOT010000007">
    <property type="protein sequence ID" value="MBI9000725.1"/>
    <property type="molecule type" value="Genomic_DNA"/>
</dbReference>
<comment type="similarity">
    <text evidence="8">Belongs to the glycosyltransferase 2 family. CrtQ subfamily.</text>
</comment>
<dbReference type="SUPFAM" id="SSF53448">
    <property type="entry name" value="Nucleotide-diphospho-sugar transferases"/>
    <property type="match status" value="1"/>
</dbReference>
<accession>A0ABS0VYK3</accession>
<sequence>MPPSYSPHRTLSVVIPCLNDAGLLTRCLRALLHQTVPASEIIVVDNGSIDDSAVVARGHGARVVDEPRRGITWATRTGFDTATSDVMLRTDTDVAPAPDFLERLHRAWDLAEDQMRSGASRRRIVGVTGSGRFELPGWRGSLASAAYLGAYRASVGSALGHQPFFGTNYCIRRDWWLKIRDEVDMSDTEVHEDMHLSFAVHPDETVWLQSDLTLAMDARAVEPGPQMLRRFRRGFHTIAVNWRREKPWHRLDSRGLLPTLHPSKDTLS</sequence>
<keyword evidence="4" id="KW-0808">Transferase</keyword>
<evidence type="ECO:0000313" key="11">
    <source>
        <dbReference type="EMBL" id="MBI9000725.1"/>
    </source>
</evidence>
<evidence type="ECO:0000313" key="12">
    <source>
        <dbReference type="Proteomes" id="UP000625574"/>
    </source>
</evidence>
<evidence type="ECO:0000256" key="5">
    <source>
        <dbReference type="ARBA" id="ARBA00023136"/>
    </source>
</evidence>
<dbReference type="InterPro" id="IPR029044">
    <property type="entry name" value="Nucleotide-diphossugar_trans"/>
</dbReference>
<evidence type="ECO:0000256" key="1">
    <source>
        <dbReference type="ARBA" id="ARBA00004236"/>
    </source>
</evidence>
<evidence type="ECO:0000256" key="3">
    <source>
        <dbReference type="ARBA" id="ARBA00022676"/>
    </source>
</evidence>
<gene>
    <name evidence="11" type="ORF">JDV76_07065</name>
</gene>
<comment type="caution">
    <text evidence="11">The sequence shown here is derived from an EMBL/GenBank/DDBJ whole genome shotgun (WGS) entry which is preliminary data.</text>
</comment>
<evidence type="ECO:0000256" key="9">
    <source>
        <dbReference type="ARBA" id="ARBA00040345"/>
    </source>
</evidence>
<comment type="subcellular location">
    <subcellularLocation>
        <location evidence="1">Cell membrane</location>
    </subcellularLocation>
</comment>
<feature type="domain" description="Glycosyltransferase 2-like" evidence="10">
    <location>
        <begin position="12"/>
        <end position="123"/>
    </location>
</feature>
<name>A0ABS0VYK3_9CORY</name>
<dbReference type="Gene3D" id="3.90.550.10">
    <property type="entry name" value="Spore Coat Polysaccharide Biosynthesis Protein SpsA, Chain A"/>
    <property type="match status" value="1"/>
</dbReference>
<evidence type="ECO:0000256" key="8">
    <source>
        <dbReference type="ARBA" id="ARBA00038120"/>
    </source>
</evidence>
<dbReference type="Proteomes" id="UP000625574">
    <property type="component" value="Unassembled WGS sequence"/>
</dbReference>
<evidence type="ECO:0000256" key="7">
    <source>
        <dbReference type="ARBA" id="ARBA00037904"/>
    </source>
</evidence>
<dbReference type="InterPro" id="IPR001173">
    <property type="entry name" value="Glyco_trans_2-like"/>
</dbReference>
<keyword evidence="12" id="KW-1185">Reference proteome</keyword>
<evidence type="ECO:0000256" key="6">
    <source>
        <dbReference type="ARBA" id="ARBA00037281"/>
    </source>
</evidence>
<reference evidence="11 12" key="1">
    <citation type="submission" date="2020-12" db="EMBL/GenBank/DDBJ databases">
        <title>Genome public.</title>
        <authorList>
            <person name="Sun Q."/>
        </authorList>
    </citation>
    <scope>NUCLEOTIDE SEQUENCE [LARGE SCALE GENOMIC DNA]</scope>
    <source>
        <strain evidence="11 12">CCM 8864</strain>
    </source>
</reference>
<keyword evidence="5" id="KW-0472">Membrane</keyword>
<dbReference type="CDD" id="cd00761">
    <property type="entry name" value="Glyco_tranf_GTA_type"/>
    <property type="match status" value="1"/>
</dbReference>
<dbReference type="Pfam" id="PF00535">
    <property type="entry name" value="Glycos_transf_2"/>
    <property type="match status" value="1"/>
</dbReference>
<organism evidence="11 12">
    <name type="scientific">Corynebacterium marambiense</name>
    <dbReference type="NCBI Taxonomy" id="2765364"/>
    <lineage>
        <taxon>Bacteria</taxon>
        <taxon>Bacillati</taxon>
        <taxon>Actinomycetota</taxon>
        <taxon>Actinomycetes</taxon>
        <taxon>Mycobacteriales</taxon>
        <taxon>Corynebacteriaceae</taxon>
        <taxon>Corynebacterium</taxon>
    </lineage>
</organism>
<comment type="pathway">
    <text evidence="7">Carotenoid biosynthesis; staphyloxanthin biosynthesis; staphyloxanthin from farnesyl diphosphate: step 4/5.</text>
</comment>